<dbReference type="AlphaFoldDB" id="A0A0F9F5T1"/>
<accession>A0A0F9F5T1</accession>
<dbReference type="EMBL" id="LAZR01022472">
    <property type="protein sequence ID" value="KKL81759.1"/>
    <property type="molecule type" value="Genomic_DNA"/>
</dbReference>
<evidence type="ECO:0000313" key="2">
    <source>
        <dbReference type="EMBL" id="KKL81759.1"/>
    </source>
</evidence>
<name>A0A0F9F5T1_9ZZZZ</name>
<comment type="caution">
    <text evidence="2">The sequence shown here is derived from an EMBL/GenBank/DDBJ whole genome shotgun (WGS) entry which is preliminary data.</text>
</comment>
<protein>
    <submittedName>
        <fullName evidence="2">Uncharacterized protein</fullName>
    </submittedName>
</protein>
<organism evidence="2">
    <name type="scientific">marine sediment metagenome</name>
    <dbReference type="NCBI Taxonomy" id="412755"/>
    <lineage>
        <taxon>unclassified sequences</taxon>
        <taxon>metagenomes</taxon>
        <taxon>ecological metagenomes</taxon>
    </lineage>
</organism>
<reference evidence="2" key="1">
    <citation type="journal article" date="2015" name="Nature">
        <title>Complex archaea that bridge the gap between prokaryotes and eukaryotes.</title>
        <authorList>
            <person name="Spang A."/>
            <person name="Saw J.H."/>
            <person name="Jorgensen S.L."/>
            <person name="Zaremba-Niedzwiedzka K."/>
            <person name="Martijn J."/>
            <person name="Lind A.E."/>
            <person name="van Eijk R."/>
            <person name="Schleper C."/>
            <person name="Guy L."/>
            <person name="Ettema T.J."/>
        </authorList>
    </citation>
    <scope>NUCLEOTIDE SEQUENCE</scope>
</reference>
<evidence type="ECO:0000256" key="1">
    <source>
        <dbReference type="SAM" id="MobiDB-lite"/>
    </source>
</evidence>
<sequence length="42" mass="5035">MSIDYCHECGKHWDTDTMTYEDHAFEEHDQLDQDEEASDEVE</sequence>
<feature type="compositionally biased region" description="Acidic residues" evidence="1">
    <location>
        <begin position="32"/>
        <end position="42"/>
    </location>
</feature>
<proteinExistence type="predicted"/>
<feature type="region of interest" description="Disordered" evidence="1">
    <location>
        <begin position="23"/>
        <end position="42"/>
    </location>
</feature>
<gene>
    <name evidence="2" type="ORF">LCGC14_1991530</name>
</gene>